<keyword evidence="2" id="KW-1185">Reference proteome</keyword>
<dbReference type="RefSeq" id="WP_379867616.1">
    <property type="nucleotide sequence ID" value="NZ_JBHTBW010000083.1"/>
</dbReference>
<comment type="caution">
    <text evidence="1">The sequence shown here is derived from an EMBL/GenBank/DDBJ whole genome shotgun (WGS) entry which is preliminary data.</text>
</comment>
<sequence length="40" mass="4606">MELRELMKLMEQALSLGDNEWARNILQAMREVSEEQNGAA</sequence>
<reference evidence="2" key="1">
    <citation type="journal article" date="2019" name="Int. J. Syst. Evol. Microbiol.">
        <title>The Global Catalogue of Microorganisms (GCM) 10K type strain sequencing project: providing services to taxonomists for standard genome sequencing and annotation.</title>
        <authorList>
            <consortium name="The Broad Institute Genomics Platform"/>
            <consortium name="The Broad Institute Genome Sequencing Center for Infectious Disease"/>
            <person name="Wu L."/>
            <person name="Ma J."/>
        </authorList>
    </citation>
    <scope>NUCLEOTIDE SEQUENCE [LARGE SCALE GENOMIC DNA]</scope>
    <source>
        <strain evidence="2">CGMCC 1.12942</strain>
    </source>
</reference>
<gene>
    <name evidence="1" type="ORF">ACFQNG_19665</name>
</gene>
<organism evidence="1 2">
    <name type="scientific">Laceyella putida</name>
    <dbReference type="NCBI Taxonomy" id="110101"/>
    <lineage>
        <taxon>Bacteria</taxon>
        <taxon>Bacillati</taxon>
        <taxon>Bacillota</taxon>
        <taxon>Bacilli</taxon>
        <taxon>Bacillales</taxon>
        <taxon>Thermoactinomycetaceae</taxon>
        <taxon>Laceyella</taxon>
    </lineage>
</organism>
<dbReference type="EMBL" id="JBHTBW010000083">
    <property type="protein sequence ID" value="MFC7443287.1"/>
    <property type="molecule type" value="Genomic_DNA"/>
</dbReference>
<evidence type="ECO:0000313" key="1">
    <source>
        <dbReference type="EMBL" id="MFC7443287.1"/>
    </source>
</evidence>
<dbReference type="Proteomes" id="UP001596500">
    <property type="component" value="Unassembled WGS sequence"/>
</dbReference>
<accession>A0ABW2RQK0</accession>
<proteinExistence type="predicted"/>
<protein>
    <submittedName>
        <fullName evidence="1">Uncharacterized protein</fullName>
    </submittedName>
</protein>
<name>A0ABW2RQK0_9BACL</name>
<evidence type="ECO:0000313" key="2">
    <source>
        <dbReference type="Proteomes" id="UP001596500"/>
    </source>
</evidence>